<gene>
    <name evidence="1" type="ORF">M9H77_29115</name>
</gene>
<sequence length="577" mass="65101">MAEWSPILKKPKIETVTEEEIKNGGNEEDDEEQQKKRQEEEVIALLEYRTKEVQHLRRRVVHYQTELEEAEKRLKDTELKLANIRGRRRDSTAVVKSSPGNGMKEVKVEKRSPSPAKISVGTKLSRSHEMLERETASPLQRSKFSSENVPQSKPLLVIPPIEPKIAQPMKIKEAGYRVSSSSGSRPDIPSPSRVSGIVRMKEDRSRRESAEQNVIESQSKGMKRKLELKEHKELIPLVRSRSSPSMISCRTGCISSQHKRKLRSLVLCPTNDQLFATSALDGVVNLWQVQGRGSSANLLSTTDCVSAKHRRWPEDIAWHPQGNSLFSVYSADGGDSQVSILNLNKTKEKMRVSFLEEKPHVKGIINNIMFMPWDDSCFVTGGSDHAVVLWTEKGGEHSWKPKALHRSMHSSAVMGVAGMQQKKIVLSAGADKRIVGFDLNSGRSDYKHQIDSKCMSVVPNPCDFNLFMVQTGTPGKQLRLFDVRSRQSELHAFGWKQESSESQSALINQAWSPDGLYITSGSVDPYIHIFDIRYNSHQPSQSIKVHEKRVFKAVWHHAFPLMISISSDLHIGLHKIL</sequence>
<evidence type="ECO:0000313" key="2">
    <source>
        <dbReference type="Proteomes" id="UP001060085"/>
    </source>
</evidence>
<comment type="caution">
    <text evidence="1">The sequence shown here is derived from an EMBL/GenBank/DDBJ whole genome shotgun (WGS) entry which is preliminary data.</text>
</comment>
<evidence type="ECO:0000313" key="1">
    <source>
        <dbReference type="EMBL" id="KAI5660322.1"/>
    </source>
</evidence>
<proteinExistence type="predicted"/>
<protein>
    <submittedName>
        <fullName evidence="1">Uncharacterized protein</fullName>
    </submittedName>
</protein>
<accession>A0ACC0AIP0</accession>
<organism evidence="1 2">
    <name type="scientific">Catharanthus roseus</name>
    <name type="common">Madagascar periwinkle</name>
    <name type="synonym">Vinca rosea</name>
    <dbReference type="NCBI Taxonomy" id="4058"/>
    <lineage>
        <taxon>Eukaryota</taxon>
        <taxon>Viridiplantae</taxon>
        <taxon>Streptophyta</taxon>
        <taxon>Embryophyta</taxon>
        <taxon>Tracheophyta</taxon>
        <taxon>Spermatophyta</taxon>
        <taxon>Magnoliopsida</taxon>
        <taxon>eudicotyledons</taxon>
        <taxon>Gunneridae</taxon>
        <taxon>Pentapetalae</taxon>
        <taxon>asterids</taxon>
        <taxon>lamiids</taxon>
        <taxon>Gentianales</taxon>
        <taxon>Apocynaceae</taxon>
        <taxon>Rauvolfioideae</taxon>
        <taxon>Vinceae</taxon>
        <taxon>Catharanthinae</taxon>
        <taxon>Catharanthus</taxon>
    </lineage>
</organism>
<keyword evidence="2" id="KW-1185">Reference proteome</keyword>
<dbReference type="Proteomes" id="UP001060085">
    <property type="component" value="Linkage Group LG06"/>
</dbReference>
<reference evidence="2" key="1">
    <citation type="journal article" date="2023" name="Nat. Plants">
        <title>Single-cell RNA sequencing provides a high-resolution roadmap for understanding the multicellular compartmentation of specialized metabolism.</title>
        <authorList>
            <person name="Sun S."/>
            <person name="Shen X."/>
            <person name="Li Y."/>
            <person name="Li Y."/>
            <person name="Wang S."/>
            <person name="Li R."/>
            <person name="Zhang H."/>
            <person name="Shen G."/>
            <person name="Guo B."/>
            <person name="Wei J."/>
            <person name="Xu J."/>
            <person name="St-Pierre B."/>
            <person name="Chen S."/>
            <person name="Sun C."/>
        </authorList>
    </citation>
    <scope>NUCLEOTIDE SEQUENCE [LARGE SCALE GENOMIC DNA]</scope>
</reference>
<name>A0ACC0AIP0_CATRO</name>
<dbReference type="EMBL" id="CM044706">
    <property type="protein sequence ID" value="KAI5660322.1"/>
    <property type="molecule type" value="Genomic_DNA"/>
</dbReference>